<reference evidence="2" key="1">
    <citation type="submission" date="2018-04" db="EMBL/GenBank/DDBJ databases">
        <authorList>
            <person name="Liu S."/>
            <person name="Wang Z."/>
            <person name="Li J."/>
        </authorList>
    </citation>
    <scope>NUCLEOTIDE SEQUENCE [LARGE SCALE GENOMIC DNA]</scope>
    <source>
        <strain evidence="2">S1194</strain>
    </source>
</reference>
<evidence type="ECO:0008006" key="3">
    <source>
        <dbReference type="Google" id="ProtNLM"/>
    </source>
</evidence>
<dbReference type="RefSeq" id="WP_108997469.1">
    <property type="nucleotide sequence ID" value="NZ_QEEX01000001.1"/>
</dbReference>
<dbReference type="AlphaFoldDB" id="A0A2U1T0Y7"/>
<dbReference type="Pfam" id="PF07751">
    <property type="entry name" value="Abi_2"/>
    <property type="match status" value="1"/>
</dbReference>
<evidence type="ECO:0000313" key="2">
    <source>
        <dbReference type="Proteomes" id="UP000244978"/>
    </source>
</evidence>
<dbReference type="InterPro" id="IPR011664">
    <property type="entry name" value="Abi_system_AbiD/AbiF-like"/>
</dbReference>
<evidence type="ECO:0000313" key="1">
    <source>
        <dbReference type="EMBL" id="PWB97544.1"/>
    </source>
</evidence>
<organism evidence="1 2">
    <name type="scientific">Homoserinimonas hongtaonis</name>
    <dbReference type="NCBI Taxonomy" id="2079791"/>
    <lineage>
        <taxon>Bacteria</taxon>
        <taxon>Bacillati</taxon>
        <taxon>Actinomycetota</taxon>
        <taxon>Actinomycetes</taxon>
        <taxon>Micrococcales</taxon>
        <taxon>Microbacteriaceae</taxon>
        <taxon>Homoserinimonas</taxon>
    </lineage>
</organism>
<gene>
    <name evidence="1" type="ORF">DF220_06660</name>
</gene>
<proteinExistence type="predicted"/>
<accession>A0A2U1T0Y7</accession>
<comment type="caution">
    <text evidence="1">The sequence shown here is derived from an EMBL/GenBank/DDBJ whole genome shotgun (WGS) entry which is preliminary data.</text>
</comment>
<sequence>MPRPPRELRTRGTLHYDKPALSLDALVSRLSERGLAVPDPDRAARYLRHIGYFRLSPYTIPFQHGQPGHLFRDGAAFDDVLSIYVFDRALRLLVMDALERVEVAVRTALTDHMSTTYEDPHWYVKPSHFQHPGKHAGLLNIVRTTSDSRLLGAPELVGPSPETEDEMLGVGDRAVTHRSALEHYLLTYGTPELPPSWLMVEALTIGQLNSAINNLRQRSDRTAVATRLGLNEPVLVSWLRTYVRVRNICAHHGRLWNVGIGVYPVIPNSSGISWLKSDNALPARSEKRLYPVLVSLQAVLDVVSPRSTWAQRLHDLVSTRPPMNLASMGIPDDWAKDEFWGRHVS</sequence>
<protein>
    <recommendedName>
        <fullName evidence="3">DNA-binding protein</fullName>
    </recommendedName>
</protein>
<keyword evidence="2" id="KW-1185">Reference proteome</keyword>
<name>A0A2U1T0Y7_9MICO</name>
<dbReference type="EMBL" id="QEEX01000001">
    <property type="protein sequence ID" value="PWB97544.1"/>
    <property type="molecule type" value="Genomic_DNA"/>
</dbReference>
<dbReference type="Proteomes" id="UP000244978">
    <property type="component" value="Unassembled WGS sequence"/>
</dbReference>